<evidence type="ECO:0000313" key="2">
    <source>
        <dbReference type="Proteomes" id="UP000282613"/>
    </source>
</evidence>
<dbReference type="AlphaFoldDB" id="A0A0R3VXT3"/>
<reference evidence="1 2" key="2">
    <citation type="submission" date="2018-11" db="EMBL/GenBank/DDBJ databases">
        <authorList>
            <consortium name="Pathogen Informatics"/>
        </authorList>
    </citation>
    <scope>NUCLEOTIDE SEQUENCE [LARGE SCALE GENOMIC DNA]</scope>
</reference>
<dbReference type="WBParaSite" id="TASK_0000222701-mRNA-1">
    <property type="protein sequence ID" value="TASK_0000222701-mRNA-1"/>
    <property type="gene ID" value="TASK_0000222701"/>
</dbReference>
<accession>A0A0R3VXT3</accession>
<organism evidence="3">
    <name type="scientific">Taenia asiatica</name>
    <name type="common">Asian tapeworm</name>
    <dbReference type="NCBI Taxonomy" id="60517"/>
    <lineage>
        <taxon>Eukaryota</taxon>
        <taxon>Metazoa</taxon>
        <taxon>Spiralia</taxon>
        <taxon>Lophotrochozoa</taxon>
        <taxon>Platyhelminthes</taxon>
        <taxon>Cestoda</taxon>
        <taxon>Eucestoda</taxon>
        <taxon>Cyclophyllidea</taxon>
        <taxon>Taeniidae</taxon>
        <taxon>Taenia</taxon>
    </lineage>
</organism>
<proteinExistence type="predicted"/>
<name>A0A0R3VXT3_TAEAS</name>
<evidence type="ECO:0000313" key="3">
    <source>
        <dbReference type="WBParaSite" id="TASK_0000222701-mRNA-1"/>
    </source>
</evidence>
<dbReference type="Proteomes" id="UP000282613">
    <property type="component" value="Unassembled WGS sequence"/>
</dbReference>
<reference evidence="3" key="1">
    <citation type="submission" date="2017-02" db="UniProtKB">
        <authorList>
            <consortium name="WormBaseParasite"/>
        </authorList>
    </citation>
    <scope>IDENTIFICATION</scope>
</reference>
<sequence>MEYMCSTIIAITNLEMVDCLLDRSVSSACHYRTQRLCRRVRIHDTITEWWVEVTTKALMVFAAPEKVTQQLMVLLLMLLPRCLSQPRSKIAEAELEMEIHRCRLTKQQWWGCSTWRTGVLEHATAGYVQSGAEKAGDSPAQTHCLNCYYSGCLGGEEGGVGGNGVEPYSSSGYRHRIGVEDE</sequence>
<dbReference type="EMBL" id="UYRS01001244">
    <property type="protein sequence ID" value="VDK24609.1"/>
    <property type="molecule type" value="Genomic_DNA"/>
</dbReference>
<evidence type="ECO:0000313" key="1">
    <source>
        <dbReference type="EMBL" id="VDK24609.1"/>
    </source>
</evidence>
<protein>
    <submittedName>
        <fullName evidence="3">Protein Wnt</fullName>
    </submittedName>
</protein>
<keyword evidence="2" id="KW-1185">Reference proteome</keyword>
<gene>
    <name evidence="1" type="ORF">TASK_LOCUS2228</name>
</gene>